<dbReference type="Proteomes" id="UP000596742">
    <property type="component" value="Unassembled WGS sequence"/>
</dbReference>
<feature type="region of interest" description="Disordered" evidence="1">
    <location>
        <begin position="284"/>
        <end position="306"/>
    </location>
</feature>
<evidence type="ECO:0000256" key="1">
    <source>
        <dbReference type="SAM" id="MobiDB-lite"/>
    </source>
</evidence>
<feature type="compositionally biased region" description="Basic residues" evidence="1">
    <location>
        <begin position="201"/>
        <end position="217"/>
    </location>
</feature>
<keyword evidence="3" id="KW-1185">Reference proteome</keyword>
<reference evidence="2" key="1">
    <citation type="submission" date="2018-11" db="EMBL/GenBank/DDBJ databases">
        <authorList>
            <person name="Alioto T."/>
            <person name="Alioto T."/>
        </authorList>
    </citation>
    <scope>NUCLEOTIDE SEQUENCE</scope>
</reference>
<evidence type="ECO:0000313" key="3">
    <source>
        <dbReference type="Proteomes" id="UP000596742"/>
    </source>
</evidence>
<dbReference type="AlphaFoldDB" id="A0A8B6HMI5"/>
<proteinExistence type="predicted"/>
<feature type="compositionally biased region" description="Basic and acidic residues" evidence="1">
    <location>
        <begin position="220"/>
        <end position="231"/>
    </location>
</feature>
<feature type="region of interest" description="Disordered" evidence="1">
    <location>
        <begin position="199"/>
        <end position="234"/>
    </location>
</feature>
<protein>
    <submittedName>
        <fullName evidence="2">Uncharacterized protein</fullName>
    </submittedName>
</protein>
<comment type="caution">
    <text evidence="2">The sequence shown here is derived from an EMBL/GenBank/DDBJ whole genome shotgun (WGS) entry which is preliminary data.</text>
</comment>
<dbReference type="OrthoDB" id="6110709at2759"/>
<dbReference type="EMBL" id="UYJE01010271">
    <property type="protein sequence ID" value="VDI81527.1"/>
    <property type="molecule type" value="Genomic_DNA"/>
</dbReference>
<sequence>VSRNRRKSDFNQKPTLQFSNQTCQTDADNLNCEFLKMNDQWSPFTRKEDIHSLVEGYPKNEGPFHRGVSVEIKSQSIKKFVLNGHTSLLESVTYSTSDSLQERDTCILFSWKKNLYSPPAIRKIIKENVTDGDNLNILLFSSRKGQLRLEILSNVFNNTAFQVAENLQNLKEGCNVRKLKDVIQLPESQERAVQLSDFCKHKNTQQKTKRKTKRKNSKNVNKDTVHSQKTEDMEELNIENDELYNYSQDNEYNRKQISIQNNGISKNLHKIDLSMTNDFCEKPDLKKSKTKVPSHRVVPTKMRKSKVKTQTKHLEWKIYLVPGEDELRNLVSDYFGDDMIRQAVYGMLGPEVDRRYKASFERPNVPWPSMHPLLPYKLRFLDEEEDHNHTLSDPFTGDNNNQQKEDNSTVTEQVDNCEQSDCSNIEIDDEYYLNISDTDENDNDCDQSN</sequence>
<accession>A0A8B6HMI5</accession>
<name>A0A8B6HMI5_MYTGA</name>
<feature type="non-terminal residue" evidence="2">
    <location>
        <position position="449"/>
    </location>
</feature>
<organism evidence="2 3">
    <name type="scientific">Mytilus galloprovincialis</name>
    <name type="common">Mediterranean mussel</name>
    <dbReference type="NCBI Taxonomy" id="29158"/>
    <lineage>
        <taxon>Eukaryota</taxon>
        <taxon>Metazoa</taxon>
        <taxon>Spiralia</taxon>
        <taxon>Lophotrochozoa</taxon>
        <taxon>Mollusca</taxon>
        <taxon>Bivalvia</taxon>
        <taxon>Autobranchia</taxon>
        <taxon>Pteriomorphia</taxon>
        <taxon>Mytilida</taxon>
        <taxon>Mytiloidea</taxon>
        <taxon>Mytilidae</taxon>
        <taxon>Mytilinae</taxon>
        <taxon>Mytilus</taxon>
    </lineage>
</organism>
<gene>
    <name evidence="2" type="ORF">MGAL_10B037743</name>
</gene>
<feature type="compositionally biased region" description="Polar residues" evidence="1">
    <location>
        <begin position="391"/>
        <end position="421"/>
    </location>
</feature>
<evidence type="ECO:0000313" key="2">
    <source>
        <dbReference type="EMBL" id="VDI81527.1"/>
    </source>
</evidence>
<feature type="region of interest" description="Disordered" evidence="1">
    <location>
        <begin position="388"/>
        <end position="421"/>
    </location>
</feature>